<dbReference type="AlphaFoldDB" id="A0A561P0U4"/>
<dbReference type="CDD" id="cd04301">
    <property type="entry name" value="NAT_SF"/>
    <property type="match status" value="1"/>
</dbReference>
<protein>
    <submittedName>
        <fullName evidence="2">Acetyltransferase (GNAT) family protein</fullName>
    </submittedName>
</protein>
<dbReference type="InterPro" id="IPR000182">
    <property type="entry name" value="GNAT_dom"/>
</dbReference>
<dbReference type="OrthoDB" id="1452841at2"/>
<dbReference type="Gene3D" id="3.40.630.30">
    <property type="match status" value="1"/>
</dbReference>
<dbReference type="SUPFAM" id="SSF55729">
    <property type="entry name" value="Acyl-CoA N-acyltransferases (Nat)"/>
    <property type="match status" value="1"/>
</dbReference>
<proteinExistence type="predicted"/>
<comment type="caution">
    <text evidence="2">The sequence shown here is derived from an EMBL/GenBank/DDBJ whole genome shotgun (WGS) entry which is preliminary data.</text>
</comment>
<keyword evidence="3" id="KW-1185">Reference proteome</keyword>
<evidence type="ECO:0000259" key="1">
    <source>
        <dbReference type="PROSITE" id="PS51186"/>
    </source>
</evidence>
<dbReference type="EMBL" id="VIWO01000018">
    <property type="protein sequence ID" value="TWF31743.1"/>
    <property type="molecule type" value="Genomic_DNA"/>
</dbReference>
<dbReference type="PANTHER" id="PTHR42791:SF1">
    <property type="entry name" value="N-ACETYLTRANSFERASE DOMAIN-CONTAINING PROTEIN"/>
    <property type="match status" value="1"/>
</dbReference>
<accession>A0A561P0U4</accession>
<gene>
    <name evidence="2" type="ORF">FHW36_11837</name>
</gene>
<dbReference type="GO" id="GO:0016747">
    <property type="term" value="F:acyltransferase activity, transferring groups other than amino-acyl groups"/>
    <property type="evidence" value="ECO:0007669"/>
    <property type="project" value="InterPro"/>
</dbReference>
<dbReference type="InterPro" id="IPR052523">
    <property type="entry name" value="Trichothecene_AcTrans"/>
</dbReference>
<keyword evidence="2" id="KW-0808">Transferase</keyword>
<dbReference type="PANTHER" id="PTHR42791">
    <property type="entry name" value="GNAT FAMILY ACETYLTRANSFERASE"/>
    <property type="match status" value="1"/>
</dbReference>
<dbReference type="Proteomes" id="UP000320811">
    <property type="component" value="Unassembled WGS sequence"/>
</dbReference>
<reference evidence="2 3" key="1">
    <citation type="submission" date="2019-06" db="EMBL/GenBank/DDBJ databases">
        <title>Sorghum-associated microbial communities from plants grown in Nebraska, USA.</title>
        <authorList>
            <person name="Schachtman D."/>
        </authorList>
    </citation>
    <scope>NUCLEOTIDE SEQUENCE [LARGE SCALE GENOMIC DNA]</scope>
    <source>
        <strain evidence="2 3">1209</strain>
    </source>
</reference>
<evidence type="ECO:0000313" key="2">
    <source>
        <dbReference type="EMBL" id="TWF31743.1"/>
    </source>
</evidence>
<feature type="domain" description="N-acetyltransferase" evidence="1">
    <location>
        <begin position="35"/>
        <end position="186"/>
    </location>
</feature>
<dbReference type="InterPro" id="IPR016181">
    <property type="entry name" value="Acyl_CoA_acyltransferase"/>
</dbReference>
<name>A0A561P0U4_9BACT</name>
<organism evidence="2 3">
    <name type="scientific">Chitinophaga polysaccharea</name>
    <dbReference type="NCBI Taxonomy" id="1293035"/>
    <lineage>
        <taxon>Bacteria</taxon>
        <taxon>Pseudomonadati</taxon>
        <taxon>Bacteroidota</taxon>
        <taxon>Chitinophagia</taxon>
        <taxon>Chitinophagales</taxon>
        <taxon>Chitinophagaceae</taxon>
        <taxon>Chitinophaga</taxon>
    </lineage>
</organism>
<dbReference type="Pfam" id="PF13508">
    <property type="entry name" value="Acetyltransf_7"/>
    <property type="match status" value="1"/>
</dbReference>
<dbReference type="RefSeq" id="WP_145675293.1">
    <property type="nucleotide sequence ID" value="NZ_VIWO01000018.1"/>
</dbReference>
<sequence length="191" mass="22146">MKKATYSDRSIVVDILTQAFSMNKSVNYTVGGKVKRIRRLMEYSFDLCYRSGEVYLSDEKAACILFLDPEKRKKTSLKTILWDVKLAFGAIGILNLRKVLYRENLVQKHHPKHRMRYLWFLGVHPSQQGQGIGSALLDQTLNLSSLPVYLETSTLKNLPLYERFDFSVYQKLDLPSYQLYLLKKDPTPTIC</sequence>
<evidence type="ECO:0000313" key="3">
    <source>
        <dbReference type="Proteomes" id="UP000320811"/>
    </source>
</evidence>
<dbReference type="PROSITE" id="PS51186">
    <property type="entry name" value="GNAT"/>
    <property type="match status" value="1"/>
</dbReference>